<dbReference type="Proteomes" id="UP001161017">
    <property type="component" value="Unassembled WGS sequence"/>
</dbReference>
<feature type="region of interest" description="Disordered" evidence="2">
    <location>
        <begin position="295"/>
        <end position="334"/>
    </location>
</feature>
<dbReference type="EMBL" id="JAPUFD010000022">
    <property type="protein sequence ID" value="MDI1492962.1"/>
    <property type="molecule type" value="Genomic_DNA"/>
</dbReference>
<keyword evidence="3" id="KW-0732">Signal</keyword>
<keyword evidence="1" id="KW-0175">Coiled coil</keyword>
<gene>
    <name evidence="4" type="ORF">OHK93_004746</name>
</gene>
<feature type="region of interest" description="Disordered" evidence="2">
    <location>
        <begin position="139"/>
        <end position="192"/>
    </location>
</feature>
<evidence type="ECO:0000256" key="1">
    <source>
        <dbReference type="ARBA" id="ARBA00023054"/>
    </source>
</evidence>
<name>A0AA43U1X0_9LECA</name>
<dbReference type="AlphaFoldDB" id="A0AA43U1X0"/>
<organism evidence="4 5">
    <name type="scientific">Ramalina farinacea</name>
    <dbReference type="NCBI Taxonomy" id="258253"/>
    <lineage>
        <taxon>Eukaryota</taxon>
        <taxon>Fungi</taxon>
        <taxon>Dikarya</taxon>
        <taxon>Ascomycota</taxon>
        <taxon>Pezizomycotina</taxon>
        <taxon>Lecanoromycetes</taxon>
        <taxon>OSLEUM clade</taxon>
        <taxon>Lecanoromycetidae</taxon>
        <taxon>Lecanorales</taxon>
        <taxon>Lecanorineae</taxon>
        <taxon>Ramalinaceae</taxon>
        <taxon>Ramalina</taxon>
    </lineage>
</organism>
<reference evidence="4" key="1">
    <citation type="journal article" date="2023" name="Genome Biol. Evol.">
        <title>First Whole Genome Sequence and Flow Cytometry Genome Size Data for the Lichen-Forming Fungus Ramalina farinacea (Ascomycota).</title>
        <authorList>
            <person name="Llewellyn T."/>
            <person name="Mian S."/>
            <person name="Hill R."/>
            <person name="Leitch I.J."/>
            <person name="Gaya E."/>
        </authorList>
    </citation>
    <scope>NUCLEOTIDE SEQUENCE</scope>
    <source>
        <strain evidence="4">LIQ254RAFAR</strain>
    </source>
</reference>
<feature type="signal peptide" evidence="3">
    <location>
        <begin position="1"/>
        <end position="29"/>
    </location>
</feature>
<feature type="region of interest" description="Disordered" evidence="2">
    <location>
        <begin position="24"/>
        <end position="102"/>
    </location>
</feature>
<dbReference type="Pfam" id="PF13300">
    <property type="entry name" value="DUF4078"/>
    <property type="match status" value="1"/>
</dbReference>
<evidence type="ECO:0000313" key="4">
    <source>
        <dbReference type="EMBL" id="MDI1492962.1"/>
    </source>
</evidence>
<dbReference type="PANTHER" id="PTHR15885">
    <property type="entry name" value="COILED-COIL DOMAIN-CONTAINING PROTEIN 174"/>
    <property type="match status" value="1"/>
</dbReference>
<evidence type="ECO:0000256" key="3">
    <source>
        <dbReference type="SAM" id="SignalP"/>
    </source>
</evidence>
<feature type="compositionally biased region" description="Acidic residues" evidence="2">
    <location>
        <begin position="165"/>
        <end position="177"/>
    </location>
</feature>
<dbReference type="PANTHER" id="PTHR15885:SF1">
    <property type="entry name" value="COILED-COIL DOMAIN-CONTAINING PROTEIN 174"/>
    <property type="match status" value="1"/>
</dbReference>
<dbReference type="GO" id="GO:0005634">
    <property type="term" value="C:nucleus"/>
    <property type="evidence" value="ECO:0007669"/>
    <property type="project" value="TreeGrafter"/>
</dbReference>
<protein>
    <submittedName>
        <fullName evidence="4">Uncharacterized protein</fullName>
    </submittedName>
</protein>
<feature type="compositionally biased region" description="Polar residues" evidence="2">
    <location>
        <begin position="85"/>
        <end position="94"/>
    </location>
</feature>
<proteinExistence type="predicted"/>
<dbReference type="InterPro" id="IPR025066">
    <property type="entry name" value="CCDC174-like"/>
</dbReference>
<evidence type="ECO:0000256" key="2">
    <source>
        <dbReference type="SAM" id="MobiDB-lite"/>
    </source>
</evidence>
<sequence length="351" mass="38910">MKSPPPSTTTPSNLAFSASLSSLLASSAATKPPKNPPTLTRPPTTTSTNAKKDNIFLTHNRNSLKRAAADISTAMPHEQRHATTSEDVSASTLARSRRKMEEKARLYRAMQRGDYVPSHGSTNRETESLIDFDRKYADASSSIPRNPLTAHDDSSSGDDYGSSDNEADTLEVVEYEDELGRTRTGTRATASKVQRQRLAAEYASGELEAASARPARKPENLIVGDTVQHGAFNPDFAQEQAMAELAAKRDRSVTPPEEVRYDASKEVRSKGVGFYNFSRDKEGRERELGELGVERAETERVRGEREEVGEKRRRVREERRREIEEVRRRKEAKKEADRFLDGLDVGGGVGG</sequence>
<evidence type="ECO:0000313" key="5">
    <source>
        <dbReference type="Proteomes" id="UP001161017"/>
    </source>
</evidence>
<feature type="chain" id="PRO_5041384778" evidence="3">
    <location>
        <begin position="30"/>
        <end position="351"/>
    </location>
</feature>
<accession>A0AA43U1X0</accession>
<keyword evidence="5" id="KW-1185">Reference proteome</keyword>
<comment type="caution">
    <text evidence="4">The sequence shown here is derived from an EMBL/GenBank/DDBJ whole genome shotgun (WGS) entry which is preliminary data.</text>
</comment>